<dbReference type="RefSeq" id="WP_038740867.1">
    <property type="nucleotide sequence ID" value="NZ_CP009155.1"/>
</dbReference>
<dbReference type="InterPro" id="IPR029039">
    <property type="entry name" value="Flavoprotein-like_sf"/>
</dbReference>
<organism evidence="2 3">
    <name type="scientific">Burkholderia pseudomallei</name>
    <name type="common">Pseudomonas pseudomallei</name>
    <dbReference type="NCBI Taxonomy" id="28450"/>
    <lineage>
        <taxon>Bacteria</taxon>
        <taxon>Pseudomonadati</taxon>
        <taxon>Pseudomonadota</taxon>
        <taxon>Betaproteobacteria</taxon>
        <taxon>Burkholderiales</taxon>
        <taxon>Burkholderiaceae</taxon>
        <taxon>Burkholderia</taxon>
        <taxon>pseudomallei group</taxon>
    </lineage>
</organism>
<keyword evidence="1" id="KW-0812">Transmembrane</keyword>
<gene>
    <name evidence="2" type="ORF">Y036_6224</name>
</gene>
<protein>
    <recommendedName>
        <fullName evidence="4">Dialkylrecorsinol condensing enzyme</fullName>
    </recommendedName>
</protein>
<name>A0AA40MF55_BURPE</name>
<dbReference type="AlphaFoldDB" id="A0AA40MF55"/>
<sequence length="318" mass="35786">MPLKNILIVQYSQSGQLTEVARHFMRPLEADDGIELHVLTLKPVPAYSFPWPFGQFLNAFPETVQLAPPPLEPFDLDQSFSFDLIVLFYQVWYLSPAPPMTAFLKSDAGRRLLNGRPVVTIIVCRNMWLTAQETTKRLLQDAGASLRDNVVLTDRASTWKTLITTPRWLMTGRRDSWLGLPRAGVSPDDIAGAARFGEAIRLALHNEEERRSSPMLSGLGAVAVDPSLILSERIAYRGFRLWSAAIMRAGKPGSTSRGAMLTLFAAWLVLAILFILPVSSLVRRLISPFMRRRLENMQRYYEQPSGSHVHLINQSRSN</sequence>
<dbReference type="KEGG" id="but:X994_6310"/>
<evidence type="ECO:0000313" key="3">
    <source>
        <dbReference type="Proteomes" id="UP000030475"/>
    </source>
</evidence>
<evidence type="ECO:0000256" key="1">
    <source>
        <dbReference type="SAM" id="Phobius"/>
    </source>
</evidence>
<reference evidence="2 3" key="1">
    <citation type="submission" date="2014-08" db="EMBL/GenBank/DDBJ databases">
        <authorList>
            <person name="Bunnell A."/>
            <person name="Chain P.S."/>
            <person name="Chertkov O."/>
            <person name="Currie B.J."/>
            <person name="Daligault H.E."/>
            <person name="Davenport K.W."/>
            <person name="Davis C."/>
            <person name="Gleasner C.D."/>
            <person name="Johnson S.L."/>
            <person name="Kaestli M."/>
            <person name="Koren S."/>
            <person name="Kunde Y.A."/>
            <person name="Mayo M."/>
            <person name="McMurry K.K."/>
            <person name="Price E.P."/>
            <person name="Reitenga K.G."/>
            <person name="Robison R."/>
            <person name="Rosovitz M.J."/>
            <person name="Sarovich D.S."/>
            <person name="Teshima H."/>
        </authorList>
    </citation>
    <scope>NUCLEOTIDE SEQUENCE [LARGE SCALE GENOMIC DNA]</scope>
    <source>
        <strain evidence="2 3">MSHR44</strain>
    </source>
</reference>
<proteinExistence type="predicted"/>
<keyword evidence="1" id="KW-1133">Transmembrane helix</keyword>
<evidence type="ECO:0008006" key="4">
    <source>
        <dbReference type="Google" id="ProtNLM"/>
    </source>
</evidence>
<accession>A0AA40MF55</accession>
<evidence type="ECO:0000313" key="2">
    <source>
        <dbReference type="EMBL" id="KGX17219.1"/>
    </source>
</evidence>
<dbReference type="EMBL" id="JQIM01000007">
    <property type="protein sequence ID" value="KGX17219.1"/>
    <property type="molecule type" value="Genomic_DNA"/>
</dbReference>
<keyword evidence="1" id="KW-0472">Membrane</keyword>
<dbReference type="Proteomes" id="UP000030475">
    <property type="component" value="Unassembled WGS sequence"/>
</dbReference>
<comment type="caution">
    <text evidence="2">The sequence shown here is derived from an EMBL/GenBank/DDBJ whole genome shotgun (WGS) entry which is preliminary data.</text>
</comment>
<dbReference type="Gene3D" id="3.40.50.360">
    <property type="match status" value="1"/>
</dbReference>
<feature type="transmembrane region" description="Helical" evidence="1">
    <location>
        <begin position="258"/>
        <end position="282"/>
    </location>
</feature>
<dbReference type="SUPFAM" id="SSF52218">
    <property type="entry name" value="Flavoproteins"/>
    <property type="match status" value="1"/>
</dbReference>